<accession>A0A1Y1S5W3</accession>
<dbReference type="OrthoDB" id="2195332at2759"/>
<gene>
    <name evidence="1" type="ORF">ECANGB1_1533</name>
</gene>
<dbReference type="Proteomes" id="UP000192639">
    <property type="component" value="Unassembled WGS sequence"/>
</dbReference>
<dbReference type="EMBL" id="LWDP01000047">
    <property type="protein sequence ID" value="ORD93806.1"/>
    <property type="molecule type" value="Genomic_DNA"/>
</dbReference>
<organism evidence="1 2">
    <name type="scientific">Enterospora canceri</name>
    <dbReference type="NCBI Taxonomy" id="1081671"/>
    <lineage>
        <taxon>Eukaryota</taxon>
        <taxon>Fungi</taxon>
        <taxon>Fungi incertae sedis</taxon>
        <taxon>Microsporidia</taxon>
        <taxon>Enterocytozoonidae</taxon>
        <taxon>Enterospora</taxon>
    </lineage>
</organism>
<reference evidence="1 2" key="1">
    <citation type="journal article" date="2017" name="Environ. Microbiol.">
        <title>Decay of the glycolytic pathway and adaptation to intranuclear parasitism within Enterocytozoonidae microsporidia.</title>
        <authorList>
            <person name="Wiredu Boakye D."/>
            <person name="Jaroenlak P."/>
            <person name="Prachumwat A."/>
            <person name="Williams T.A."/>
            <person name="Bateman K.S."/>
            <person name="Itsathitphaisarn O."/>
            <person name="Sritunyalucksana K."/>
            <person name="Paszkiewicz K.H."/>
            <person name="Moore K.A."/>
            <person name="Stentiford G.D."/>
            <person name="Williams B.A."/>
        </authorList>
    </citation>
    <scope>NUCLEOTIDE SEQUENCE [LARGE SCALE GENOMIC DNA]</scope>
    <source>
        <strain evidence="1 2">GB1</strain>
    </source>
</reference>
<dbReference type="AlphaFoldDB" id="A0A1Y1S5W3"/>
<protein>
    <submittedName>
        <fullName evidence="1">Uncharacterized protein</fullName>
    </submittedName>
</protein>
<sequence>MTNRKEQIFAKTKNIGGVRRIVKTSTKKVTVKTVLDNEFAKGEVANTILESCSFKCGEMIHSIENTSIKSIGKGRKQNLCFVVSGNEVVDVEQDILKNMPKEFFKKKEDGEKEAEEISN</sequence>
<proteinExistence type="predicted"/>
<evidence type="ECO:0000313" key="2">
    <source>
        <dbReference type="Proteomes" id="UP000192639"/>
    </source>
</evidence>
<name>A0A1Y1S5W3_9MICR</name>
<dbReference type="VEuPathDB" id="MicrosporidiaDB:ECANGB1_1533"/>
<keyword evidence="2" id="KW-1185">Reference proteome</keyword>
<comment type="caution">
    <text evidence="1">The sequence shown here is derived from an EMBL/GenBank/DDBJ whole genome shotgun (WGS) entry which is preliminary data.</text>
</comment>
<evidence type="ECO:0000313" key="1">
    <source>
        <dbReference type="EMBL" id="ORD93806.1"/>
    </source>
</evidence>